<feature type="compositionally biased region" description="Basic residues" evidence="1">
    <location>
        <begin position="176"/>
        <end position="188"/>
    </location>
</feature>
<reference evidence="2" key="1">
    <citation type="journal article" date="2022" name="Plant J.">
        <title>Strategies of tolerance reflected in two North American maple genomes.</title>
        <authorList>
            <person name="McEvoy S.L."/>
            <person name="Sezen U.U."/>
            <person name="Trouern-Trend A."/>
            <person name="McMahon S.M."/>
            <person name="Schaberg P.G."/>
            <person name="Yang J."/>
            <person name="Wegrzyn J.L."/>
            <person name="Swenson N.G."/>
        </authorList>
    </citation>
    <scope>NUCLEOTIDE SEQUENCE</scope>
    <source>
        <strain evidence="2">91603</strain>
    </source>
</reference>
<gene>
    <name evidence="2" type="ORF">LWI28_012179</name>
</gene>
<feature type="compositionally biased region" description="Low complexity" evidence="1">
    <location>
        <begin position="7"/>
        <end position="36"/>
    </location>
</feature>
<dbReference type="AlphaFoldDB" id="A0AAD5NWK7"/>
<feature type="region of interest" description="Disordered" evidence="1">
    <location>
        <begin position="1"/>
        <end position="50"/>
    </location>
</feature>
<feature type="region of interest" description="Disordered" evidence="1">
    <location>
        <begin position="154"/>
        <end position="197"/>
    </location>
</feature>
<proteinExistence type="predicted"/>
<accession>A0AAD5NWK7</accession>
<evidence type="ECO:0000256" key="1">
    <source>
        <dbReference type="SAM" id="MobiDB-lite"/>
    </source>
</evidence>
<evidence type="ECO:0000313" key="3">
    <source>
        <dbReference type="Proteomes" id="UP001064489"/>
    </source>
</evidence>
<feature type="compositionally biased region" description="Basic and acidic residues" evidence="1">
    <location>
        <begin position="154"/>
        <end position="175"/>
    </location>
</feature>
<protein>
    <submittedName>
        <fullName evidence="2">Uncharacterized protein</fullName>
    </submittedName>
</protein>
<reference evidence="2" key="2">
    <citation type="submission" date="2023-02" db="EMBL/GenBank/DDBJ databases">
        <authorList>
            <person name="Swenson N.G."/>
            <person name="Wegrzyn J.L."/>
            <person name="Mcevoy S.L."/>
        </authorList>
    </citation>
    <scope>NUCLEOTIDE SEQUENCE</scope>
    <source>
        <strain evidence="2">91603</strain>
        <tissue evidence="2">Leaf</tissue>
    </source>
</reference>
<dbReference type="EMBL" id="JAJSOW010000100">
    <property type="protein sequence ID" value="KAI9185940.1"/>
    <property type="molecule type" value="Genomic_DNA"/>
</dbReference>
<name>A0AAD5NWK7_ACENE</name>
<evidence type="ECO:0000313" key="2">
    <source>
        <dbReference type="EMBL" id="KAI9185940.1"/>
    </source>
</evidence>
<comment type="caution">
    <text evidence="2">The sequence shown here is derived from an EMBL/GenBank/DDBJ whole genome shotgun (WGS) entry which is preliminary data.</text>
</comment>
<keyword evidence="3" id="KW-1185">Reference proteome</keyword>
<dbReference type="Proteomes" id="UP001064489">
    <property type="component" value="Chromosome 3"/>
</dbReference>
<sequence length="227" mass="25102">MVRKVGTSSSIGSSSSKYGSKELTSSRYSTGSSTMSAFGDEDVPKTSSPGFEQVRQDILGLAAGPGSGECWEGYNSEDFFRGKIDHSRFTINDVRENKINKAKLVKIATEFLIPKSVGIRIPREGEWMSNPEGTLMAFHPAFLEIRLIETAKDRMADKGKGSADKKKENKNEKEKEKKKKKKKKKKKVIPLGPSLLSEDEATEQMSLLKRARAEKSSVTVAFKDNSS</sequence>
<organism evidence="2 3">
    <name type="scientific">Acer negundo</name>
    <name type="common">Box elder</name>
    <dbReference type="NCBI Taxonomy" id="4023"/>
    <lineage>
        <taxon>Eukaryota</taxon>
        <taxon>Viridiplantae</taxon>
        <taxon>Streptophyta</taxon>
        <taxon>Embryophyta</taxon>
        <taxon>Tracheophyta</taxon>
        <taxon>Spermatophyta</taxon>
        <taxon>Magnoliopsida</taxon>
        <taxon>eudicotyledons</taxon>
        <taxon>Gunneridae</taxon>
        <taxon>Pentapetalae</taxon>
        <taxon>rosids</taxon>
        <taxon>malvids</taxon>
        <taxon>Sapindales</taxon>
        <taxon>Sapindaceae</taxon>
        <taxon>Hippocastanoideae</taxon>
        <taxon>Acereae</taxon>
        <taxon>Acer</taxon>
    </lineage>
</organism>